<reference evidence="2 3" key="1">
    <citation type="submission" date="2016-10" db="EMBL/GenBank/DDBJ databases">
        <title>Comparative genomics uncovers the prolific and rare metabolic potential of the cyanobacterial genus Moorea.</title>
        <authorList>
            <person name="Leao T."/>
            <person name="Castelao G."/>
            <person name="Korobeynikov A."/>
            <person name="Monroe E.A."/>
            <person name="Podell S."/>
            <person name="Glukhov E."/>
            <person name="Allen E."/>
            <person name="Gerwick W.H."/>
            <person name="Gerwick L."/>
        </authorList>
    </citation>
    <scope>NUCLEOTIDE SEQUENCE [LARGE SCALE GENOMIC DNA]</scope>
    <source>
        <strain evidence="2 3">PNG5-198</strain>
    </source>
</reference>
<dbReference type="InterPro" id="IPR041049">
    <property type="entry name" value="DUF5615"/>
</dbReference>
<proteinExistence type="predicted"/>
<keyword evidence="3" id="KW-1185">Reference proteome</keyword>
<evidence type="ECO:0000259" key="1">
    <source>
        <dbReference type="Pfam" id="PF18480"/>
    </source>
</evidence>
<comment type="caution">
    <text evidence="2">The sequence shown here is derived from an EMBL/GenBank/DDBJ whole genome shotgun (WGS) entry which is preliminary data.</text>
</comment>
<protein>
    <recommendedName>
        <fullName evidence="1">DUF5615 domain-containing protein</fullName>
    </recommendedName>
</protein>
<name>A0A1U7N536_9CYAN</name>
<dbReference type="Proteomes" id="UP000186657">
    <property type="component" value="Unassembled WGS sequence"/>
</dbReference>
<dbReference type="EMBL" id="MKZS01000001">
    <property type="protein sequence ID" value="OLT61041.1"/>
    <property type="molecule type" value="Genomic_DNA"/>
</dbReference>
<dbReference type="AlphaFoldDB" id="A0A1U7N536"/>
<dbReference type="RefSeq" id="WP_075901810.1">
    <property type="nucleotide sequence ID" value="NZ_MKZS01000001.1"/>
</dbReference>
<accession>A0A1U7N536</accession>
<feature type="domain" description="DUF5615" evidence="1">
    <location>
        <begin position="1"/>
        <end position="109"/>
    </location>
</feature>
<dbReference type="Pfam" id="PF18480">
    <property type="entry name" value="DUF5615"/>
    <property type="match status" value="1"/>
</dbReference>
<gene>
    <name evidence="2" type="ORF">BJP37_20505</name>
</gene>
<sequence length="119" mass="13760">MRLLANENFPLPSVKRLRKAGYDILSITEESPGIEDTEVLAWAVSDQRVILTFDRDYGELIYRLGLKPPSGVIYLRYQPLNPIEPAEKLLMLLQVEGLEFEGKFTVVEREQFRQRPLPN</sequence>
<evidence type="ECO:0000313" key="2">
    <source>
        <dbReference type="EMBL" id="OLT61041.1"/>
    </source>
</evidence>
<organism evidence="2 3">
    <name type="scientific">Moorena bouillonii PNG</name>
    <dbReference type="NCBI Taxonomy" id="568701"/>
    <lineage>
        <taxon>Bacteria</taxon>
        <taxon>Bacillati</taxon>
        <taxon>Cyanobacteriota</taxon>
        <taxon>Cyanophyceae</taxon>
        <taxon>Coleofasciculales</taxon>
        <taxon>Coleofasciculaceae</taxon>
        <taxon>Moorena</taxon>
    </lineage>
</organism>
<evidence type="ECO:0000313" key="3">
    <source>
        <dbReference type="Proteomes" id="UP000186657"/>
    </source>
</evidence>